<keyword evidence="2" id="KW-1185">Reference proteome</keyword>
<dbReference type="Proteomes" id="UP000054549">
    <property type="component" value="Unassembled WGS sequence"/>
</dbReference>
<proteinExistence type="predicted"/>
<dbReference type="OrthoDB" id="2669721at2759"/>
<sequence>MHLSCLNIPQHLLQIWRNTIKPKIPESGYDFTPLTSESIWNDHGALVASATPYLPSSFNRTPRNPAQKLTSGYKAWEFMLYIWVLGPAVFRLVLPDDLWSHFCKLVCGIRIINQRQISSERLLHAHKMIVEWEMEFELNYYQRKSELLHLIRPSTHAILHAARETHRCGPLNLVAQWALENTVGNLGREIHQHSNPFSNLSQRGLLRAQMNALYSILPTLSPAKNISEKDEPLGDDYILLHAKEKARQLPQVEETFVRQYLTTCGCPLSAGTSFTLLKWARVQLPNGQQARCAWKEKEEEKKKSYRNSRNIKVCAIICFAIFYANLVVV</sequence>
<evidence type="ECO:0000313" key="1">
    <source>
        <dbReference type="EMBL" id="KIL59405.1"/>
    </source>
</evidence>
<name>A0A0C2S9C8_AMAMK</name>
<accession>A0A0C2S9C8</accession>
<gene>
    <name evidence="1" type="ORF">M378DRAFT_85140</name>
</gene>
<protein>
    <submittedName>
        <fullName evidence="1">Uncharacterized protein</fullName>
    </submittedName>
</protein>
<dbReference type="EMBL" id="KN818316">
    <property type="protein sequence ID" value="KIL59405.1"/>
    <property type="molecule type" value="Genomic_DNA"/>
</dbReference>
<dbReference type="HOGENOM" id="CLU_047287_0_1_1"/>
<dbReference type="STRING" id="946122.A0A0C2S9C8"/>
<reference evidence="1 2" key="1">
    <citation type="submission" date="2014-04" db="EMBL/GenBank/DDBJ databases">
        <title>Evolutionary Origins and Diversification of the Mycorrhizal Mutualists.</title>
        <authorList>
            <consortium name="DOE Joint Genome Institute"/>
            <consortium name="Mycorrhizal Genomics Consortium"/>
            <person name="Kohler A."/>
            <person name="Kuo A."/>
            <person name="Nagy L.G."/>
            <person name="Floudas D."/>
            <person name="Copeland A."/>
            <person name="Barry K.W."/>
            <person name="Cichocki N."/>
            <person name="Veneault-Fourrey C."/>
            <person name="LaButti K."/>
            <person name="Lindquist E.A."/>
            <person name="Lipzen A."/>
            <person name="Lundell T."/>
            <person name="Morin E."/>
            <person name="Murat C."/>
            <person name="Riley R."/>
            <person name="Ohm R."/>
            <person name="Sun H."/>
            <person name="Tunlid A."/>
            <person name="Henrissat B."/>
            <person name="Grigoriev I.V."/>
            <person name="Hibbett D.S."/>
            <person name="Martin F."/>
        </authorList>
    </citation>
    <scope>NUCLEOTIDE SEQUENCE [LARGE SCALE GENOMIC DNA]</scope>
    <source>
        <strain evidence="1 2">Koide BX008</strain>
    </source>
</reference>
<organism evidence="1 2">
    <name type="scientific">Amanita muscaria (strain Koide BX008)</name>
    <dbReference type="NCBI Taxonomy" id="946122"/>
    <lineage>
        <taxon>Eukaryota</taxon>
        <taxon>Fungi</taxon>
        <taxon>Dikarya</taxon>
        <taxon>Basidiomycota</taxon>
        <taxon>Agaricomycotina</taxon>
        <taxon>Agaricomycetes</taxon>
        <taxon>Agaricomycetidae</taxon>
        <taxon>Agaricales</taxon>
        <taxon>Pluteineae</taxon>
        <taxon>Amanitaceae</taxon>
        <taxon>Amanita</taxon>
    </lineage>
</organism>
<dbReference type="InParanoid" id="A0A0C2S9C8"/>
<evidence type="ECO:0000313" key="2">
    <source>
        <dbReference type="Proteomes" id="UP000054549"/>
    </source>
</evidence>
<dbReference type="AlphaFoldDB" id="A0A0C2S9C8"/>